<feature type="region of interest" description="Disordered" evidence="1">
    <location>
        <begin position="1"/>
        <end position="39"/>
    </location>
</feature>
<proteinExistence type="predicted"/>
<evidence type="ECO:0000259" key="2">
    <source>
        <dbReference type="PROSITE" id="PS50812"/>
    </source>
</evidence>
<dbReference type="Gene3D" id="2.30.30.140">
    <property type="match status" value="1"/>
</dbReference>
<feature type="compositionally biased region" description="Basic and acidic residues" evidence="1">
    <location>
        <begin position="145"/>
        <end position="169"/>
    </location>
</feature>
<feature type="compositionally biased region" description="Polar residues" evidence="1">
    <location>
        <begin position="18"/>
        <end position="30"/>
    </location>
</feature>
<protein>
    <recommendedName>
        <fullName evidence="2">PWWP domain-containing protein</fullName>
    </recommendedName>
</protein>
<dbReference type="InterPro" id="IPR000313">
    <property type="entry name" value="PWWP_dom"/>
</dbReference>
<evidence type="ECO:0000313" key="3">
    <source>
        <dbReference type="EMBL" id="RVE64230.1"/>
    </source>
</evidence>
<dbReference type="OrthoDB" id="422362at2759"/>
<feature type="domain" description="PWWP" evidence="2">
    <location>
        <begin position="306"/>
        <end position="371"/>
    </location>
</feature>
<keyword evidence="4" id="KW-1185">Reference proteome</keyword>
<accession>A0A3S2P167</accession>
<dbReference type="Proteomes" id="UP000283210">
    <property type="component" value="Chromosome 14"/>
</dbReference>
<reference evidence="3 4" key="2">
    <citation type="submission" date="2019-01" db="EMBL/GenBank/DDBJ databases">
        <title>A chromosome length genome reference of the Java medaka (oryzias javanicus).</title>
        <authorList>
            <person name="Herpin A."/>
            <person name="Takehana Y."/>
            <person name="Naruse K."/>
            <person name="Ansai S."/>
            <person name="Kawaguchi M."/>
        </authorList>
    </citation>
    <scope>NUCLEOTIDE SEQUENCE [LARGE SCALE GENOMIC DNA]</scope>
    <source>
        <strain evidence="3">RS831</strain>
        <tissue evidence="3">Whole body</tissue>
    </source>
</reference>
<reference evidence="3 4" key="1">
    <citation type="submission" date="2018-11" db="EMBL/GenBank/DDBJ databases">
        <authorList>
            <person name="Lopez-Roques C."/>
            <person name="Donnadieu C."/>
            <person name="Bouchez O."/>
            <person name="Klopp C."/>
            <person name="Cabau C."/>
            <person name="Zahm M."/>
        </authorList>
    </citation>
    <scope>NUCLEOTIDE SEQUENCE [LARGE SCALE GENOMIC DNA]</scope>
    <source>
        <strain evidence="3">RS831</strain>
        <tissue evidence="3">Whole body</tissue>
    </source>
</reference>
<sequence>MSGPSSGPGRKSLYASCPLTSTRDPSTHSGPSRRHSHKVDLTMSAAASSLKHTSVYAFAQVDSSTLPSSSYSPLRRLQHLTTMVSQSDLVLPLKEPESAWKWGAQKNDRVEVEKSSWSDCRKFSGCQATREEAPAQSTFGQKQAEVQKGRSDLDSARFADSVASEKKTEGCFSGPPSPAFSLDSNSPFANGLLHFESSLFEDEDNDEEQETTSPIGGLRDREQRTENPSESSPRKLSSDSKEAALPSAKVVTRSQSSGLRRRYWDGSEDEWYSDSELFLFDDNSSKQSMQHNSLKKKSLPPLKFVEGEVVWAKFNRRPWWPCEVVVDPAQGVYHKVKEPSDRPCRLYHIRTFGQPEELVWVEDKSIHTFHGGFEFERLLLLRRRGKQRVQSNKCTIAKRFQESWKFSVAEAESVLPGRPKMASMSFSMDDLCHFSSPPESEKETQPTFTPFTLPACTLSGNIALN</sequence>
<dbReference type="EMBL" id="CM012450">
    <property type="protein sequence ID" value="RVE64230.1"/>
    <property type="molecule type" value="Genomic_DNA"/>
</dbReference>
<gene>
    <name evidence="3" type="ORF">OJAV_G00144470</name>
</gene>
<dbReference type="PROSITE" id="PS50812">
    <property type="entry name" value="PWWP"/>
    <property type="match status" value="1"/>
</dbReference>
<feature type="compositionally biased region" description="Basic and acidic residues" evidence="1">
    <location>
        <begin position="218"/>
        <end position="242"/>
    </location>
</feature>
<dbReference type="Pfam" id="PF00855">
    <property type="entry name" value="PWWP"/>
    <property type="match status" value="1"/>
</dbReference>
<evidence type="ECO:0000256" key="1">
    <source>
        <dbReference type="SAM" id="MobiDB-lite"/>
    </source>
</evidence>
<dbReference type="SUPFAM" id="SSF63748">
    <property type="entry name" value="Tudor/PWWP/MBT"/>
    <property type="match status" value="1"/>
</dbReference>
<evidence type="ECO:0000313" key="4">
    <source>
        <dbReference type="Proteomes" id="UP000283210"/>
    </source>
</evidence>
<name>A0A3S2P167_ORYJA</name>
<dbReference type="AlphaFoldDB" id="A0A3S2P167"/>
<feature type="region of interest" description="Disordered" evidence="1">
    <location>
        <begin position="129"/>
        <end position="251"/>
    </location>
</feature>
<organism evidence="3 4">
    <name type="scientific">Oryzias javanicus</name>
    <name type="common">Javanese ricefish</name>
    <name type="synonym">Aplocheilus javanicus</name>
    <dbReference type="NCBI Taxonomy" id="123683"/>
    <lineage>
        <taxon>Eukaryota</taxon>
        <taxon>Metazoa</taxon>
        <taxon>Chordata</taxon>
        <taxon>Craniata</taxon>
        <taxon>Vertebrata</taxon>
        <taxon>Euteleostomi</taxon>
        <taxon>Actinopterygii</taxon>
        <taxon>Neopterygii</taxon>
        <taxon>Teleostei</taxon>
        <taxon>Neoteleostei</taxon>
        <taxon>Acanthomorphata</taxon>
        <taxon>Ovalentaria</taxon>
        <taxon>Atherinomorphae</taxon>
        <taxon>Beloniformes</taxon>
        <taxon>Adrianichthyidae</taxon>
        <taxon>Oryziinae</taxon>
        <taxon>Oryzias</taxon>
    </lineage>
</organism>
<feature type="compositionally biased region" description="Acidic residues" evidence="1">
    <location>
        <begin position="199"/>
        <end position="210"/>
    </location>
</feature>